<evidence type="ECO:0000313" key="4">
    <source>
        <dbReference type="Proteomes" id="UP000318428"/>
    </source>
</evidence>
<protein>
    <submittedName>
        <fullName evidence="3">Uncharacterized protein</fullName>
    </submittedName>
</protein>
<keyword evidence="4" id="KW-1185">Reference proteome</keyword>
<reference evidence="3 4" key="1">
    <citation type="submission" date="2019-06" db="EMBL/GenBank/DDBJ databases">
        <title>Pseudomonas bimorpha sp. nov. isolated from bovine raw milk and skim milk concentrate.</title>
        <authorList>
            <person name="Hofmann K."/>
            <person name="Huptas C."/>
            <person name="Doll E."/>
            <person name="Scherer S."/>
            <person name="Wenning M."/>
        </authorList>
    </citation>
    <scope>NUCLEOTIDE SEQUENCE [LARGE SCALE GENOMIC DNA]</scope>
    <source>
        <strain evidence="3 4">DSM 108989</strain>
    </source>
</reference>
<feature type="compositionally biased region" description="Low complexity" evidence="1">
    <location>
        <begin position="1991"/>
        <end position="2002"/>
    </location>
</feature>
<gene>
    <name evidence="3" type="ORF">FJD38_20785</name>
</gene>
<proteinExistence type="predicted"/>
<evidence type="ECO:0000313" key="3">
    <source>
        <dbReference type="EMBL" id="TWR86672.1"/>
    </source>
</evidence>
<feature type="region of interest" description="Disordered" evidence="1">
    <location>
        <begin position="1000"/>
        <end position="1025"/>
    </location>
</feature>
<evidence type="ECO:0000256" key="1">
    <source>
        <dbReference type="SAM" id="MobiDB-lite"/>
    </source>
</evidence>
<evidence type="ECO:0000256" key="2">
    <source>
        <dbReference type="SAM" id="Phobius"/>
    </source>
</evidence>
<organism evidence="3 4">
    <name type="scientific">Pseudomonas saxonica</name>
    <dbReference type="NCBI Taxonomy" id="2600598"/>
    <lineage>
        <taxon>Bacteria</taxon>
        <taxon>Pseudomonadati</taxon>
        <taxon>Pseudomonadota</taxon>
        <taxon>Gammaproteobacteria</taxon>
        <taxon>Pseudomonadales</taxon>
        <taxon>Pseudomonadaceae</taxon>
        <taxon>Pseudomonas</taxon>
    </lineage>
</organism>
<feature type="compositionally biased region" description="Low complexity" evidence="1">
    <location>
        <begin position="14"/>
        <end position="23"/>
    </location>
</feature>
<sequence>MPAVTHETKQPSNTAAQATTAAQPVSEHTQQSRAPVVFMGAPLTSGTHSEGINGQDEAFWQSISSHMLEHAFQVMLESLWAAIKERYAKEFELLSDATELSGVLLDATLSMIDKCARIVAFLEIQKNKIPQIKDEIALVQILLRIVTDLGGAGSTVFKRSVLTLEHLEHLLNNPAVQALADPSSISPLRTLIASLKDWTLWIERLSKVSWQSPEAIVKDLVEGDFLPDWMNNFVVQGQALYAQLQLYFESSADPADPTHSETQRRLKHHLIQFKEADAVETKFAILMNVLADDQALALIEHYVPSALQGLFKVYAMVQPAQFRADTPEEGQADPSGLRKALLSIDHFTSQVFVDQLKSEGGVLGESVAEPLTRIRAVLRGSASQEAGFNMLMRLTDPHMSWLDFAEKSALELLALPSASDVLVGMISHIVGQLKIARALSRVPDQQLWQELKASGWHQLPVLIANAVKRDMQKKPSQLALALNTAADLPEGLIQQVLDQVTRIALSWKDDDWAAFISETQLAMTSLIKVLHQSGRFLPNKVQKAVDIGLWLARMISHLMMLRTLWNLRSGKEVLGQMAIEEIRHHINRFAGERALWAFDQALPWLPLMPPLYRLLKTLPPIEPGQQIKWLINLLIRLYSLRAIESGETIDLCEKVEHVAQQWLAGIPVAMLGPAVLEELKAQPSAIAKAFFVGLRMTAATATYISPFIGSVTRSLQNSMRGGMGEMRLTPAQQLLFLGVGAASIGTVGAAPVIGAVTATGLTIGAAATVSVAGAIYGLAAGSNAQPSKVVPIAWGASATGSLGLGILFAWKAHQSRKQRLEAAPHEEAYAAVNLDEHSIADSAIDLGNEESDREHIALNTGLSKSLRQHEQPATMLHPAIYGTLSAVFFAGSLYAIWSAYEASRKNNRVLEQLDKLLTQTKESIFSDNKEQVIKNISEFLQLTHDLNGVISQPADNGQSPDNTSERLATRDVIHLTASNDPGDMHEQSFNPDELMMDAPYTSSEEQEEDPGENQVEEDEDIEEEQEDQILPLMREILELEVNLNYLRAEGKPINSLRVMRAQLDILTQRLAKSQALMKSAVHESNKRLTMTNVYAYNMLHEMKNFYPPEIADVWSQFDPRARIPFSFTSQDGKLLATQIPLVNFLNGDIDKRLKEFKGRRPITFSTKYSNTEVAQDLLEGLKDYVPGKWTKDKTLKRLMTPIDIMTKIPPPTTADRLSIRINKAGAEPESIALSLDMYIRKLHTDTSYTSNDITWPDHYPEPWKKEFDKPSFKKAYLAGTTSIPHWNARHEDEDTLTLQFIKALWQEPKMASKIGNHPQLKLMNLDSTIGLATTDSEGATKSTQRSLINFFFEESERSSESTNVTISDPAGLLITDPLLREFIQESKHARLKIIEILQLEKARKTLNVPTTEGLLQDALDAAVKKYLPSTAYPGKLQLKDTIKVRFSMSYKDALGTSPLPIPRLAEMILTPPTAPEVKEFTLSQVMSKLALRYGDTNGFLYIEYDIERKFLPEIISFLSSEDWQVNLISRLDAYKADDVQKQAWATIFTPLLDARIPQPYKNSPITSIKYDFRPLPGVFKIPTGSTSFQLRSIFSDTYFEFNDRLHMRRAHDLRTRKSNEPRRQHEGFLLWLREHQGTYFKDNSEHSASAALGDSLGADSKLYENFDSNKYPQDDVTLDTPVLMTKLMFDHLVNQLKEDVDVYIKSDIEVFVHKIFQYMTDLGLYIGLATLPLSGPIALLVSAGLAALPFLELTVADTQEEARSIFMTSFLNALMDYSWGGIGNSKSVKTVLVSHLAKSQKYMAPGSKQILRQLARKFMLLNTPGGSAAYKEPWDYVAGRLVKLGYKPKQTLRIKGALEQAYKSPANADNTAILETFLDIIYLKVIFSDFFMVRKGELITIMTKNKLPDTGSHLKHVLVSLGGGHFQGIGNNVLHPDLDPASSILAADDLVKLSEGTLFSDVPDPDRQQLFFAKGTIKDQPDPPANNRVPTTTEASTTAQTSDAPRQVPNVTQQTIPGPYLKDPWYKRKLWSNRYVLEHFIETRSPGYLRLKNTHLEAFTMTLSSQQQLTIEWWLKPSSLAADQENHSPALESSGKFSTTVFEPPLSTYDRIVQILLKDPHANYELYTRQSDQRGSLVDDDFLFRHEGFPFELRTLTLRDYGALGDSLLVNLSVININEYFTHYLTVKDIQGRLNVNALGLLDYLLAVQFQMDPAPWPAIITREYLEERFEELTYSLILADILTEFLTLNLDLRSSPHADTQFLVSASGISAFLKHLAAEASYILHQPLNTSRYSQDHPQSQFGTDLSSLKDKLHPNLATWIAVISYAGGLPKSIMPPAQPRYYATHPEASTSQPFQLAGSITAPEDEILPIGQNVNIYISDGTTKTHILDITLPAGFTSPPMAAYYIANAINLNMSKLKMPLSNDLEFTVVAGDSITFKGGNSSNASHYVKAVPKKKIFIHSNLNMLGIPRTFQVLVEFGSDDDYDPYKYAMSHTQG</sequence>
<feature type="compositionally biased region" description="Acidic residues" evidence="1">
    <location>
        <begin position="1004"/>
        <end position="1025"/>
    </location>
</feature>
<keyword evidence="2" id="KW-0812">Transmembrane</keyword>
<feature type="region of interest" description="Disordered" evidence="1">
    <location>
        <begin position="1"/>
        <end position="31"/>
    </location>
</feature>
<feature type="region of interest" description="Disordered" evidence="1">
    <location>
        <begin position="1975"/>
        <end position="2015"/>
    </location>
</feature>
<feature type="transmembrane region" description="Helical" evidence="2">
    <location>
        <begin position="791"/>
        <end position="810"/>
    </location>
</feature>
<feature type="transmembrane region" description="Helical" evidence="2">
    <location>
        <begin position="879"/>
        <end position="900"/>
    </location>
</feature>
<keyword evidence="2" id="KW-1133">Transmembrane helix</keyword>
<dbReference type="EMBL" id="VFIO01000011">
    <property type="protein sequence ID" value="TWR86672.1"/>
    <property type="molecule type" value="Genomic_DNA"/>
</dbReference>
<feature type="transmembrane region" description="Helical" evidence="2">
    <location>
        <begin position="734"/>
        <end position="753"/>
    </location>
</feature>
<comment type="caution">
    <text evidence="3">The sequence shown here is derived from an EMBL/GenBank/DDBJ whole genome shotgun (WGS) entry which is preliminary data.</text>
</comment>
<feature type="transmembrane region" description="Helical" evidence="2">
    <location>
        <begin position="760"/>
        <end position="779"/>
    </location>
</feature>
<name>A0ABY3GCP8_9PSED</name>
<dbReference type="Proteomes" id="UP000318428">
    <property type="component" value="Unassembled WGS sequence"/>
</dbReference>
<keyword evidence="2" id="KW-0472">Membrane</keyword>
<accession>A0ABY3GCP8</accession>
<dbReference type="RefSeq" id="WP_146387262.1">
    <property type="nucleotide sequence ID" value="NZ_VFIO01000011.1"/>
</dbReference>